<dbReference type="Proteomes" id="UP000574390">
    <property type="component" value="Unassembled WGS sequence"/>
</dbReference>
<evidence type="ECO:0000313" key="6">
    <source>
        <dbReference type="Proteomes" id="UP000574390"/>
    </source>
</evidence>
<feature type="region of interest" description="Disordered" evidence="1">
    <location>
        <begin position="405"/>
        <end position="429"/>
    </location>
</feature>
<reference evidence="5 6" key="1">
    <citation type="submission" date="2020-04" db="EMBL/GenBank/DDBJ databases">
        <title>Perkinsus olseni comparative genomics.</title>
        <authorList>
            <person name="Bogema D.R."/>
        </authorList>
    </citation>
    <scope>NUCLEOTIDE SEQUENCE [LARGE SCALE GENOMIC DNA]</scope>
    <source>
        <strain evidence="4">ATCC PRA-205</strain>
        <strain evidence="3 5">ATCC PRA-207</strain>
    </source>
</reference>
<dbReference type="EMBL" id="JABANO010026520">
    <property type="protein sequence ID" value="KAF4718386.1"/>
    <property type="molecule type" value="Genomic_DNA"/>
</dbReference>
<evidence type="ECO:0000256" key="2">
    <source>
        <dbReference type="SAM" id="SignalP"/>
    </source>
</evidence>
<protein>
    <submittedName>
        <fullName evidence="3">Uncharacterized protein</fullName>
    </submittedName>
</protein>
<comment type="caution">
    <text evidence="3">The sequence shown here is derived from an EMBL/GenBank/DDBJ whole genome shotgun (WGS) entry which is preliminary data.</text>
</comment>
<feature type="chain" id="PRO_5036205694" evidence="2">
    <location>
        <begin position="21"/>
        <end position="445"/>
    </location>
</feature>
<dbReference type="AlphaFoldDB" id="A0A7J6REC6"/>
<evidence type="ECO:0000256" key="1">
    <source>
        <dbReference type="SAM" id="MobiDB-lite"/>
    </source>
</evidence>
<feature type="signal peptide" evidence="2">
    <location>
        <begin position="1"/>
        <end position="20"/>
    </location>
</feature>
<gene>
    <name evidence="4" type="ORF">FOZ62_024610</name>
    <name evidence="3" type="ORF">FOZ63_004127</name>
</gene>
<evidence type="ECO:0000313" key="3">
    <source>
        <dbReference type="EMBL" id="KAF4718386.1"/>
    </source>
</evidence>
<organism evidence="3 5">
    <name type="scientific">Perkinsus olseni</name>
    <name type="common">Perkinsus atlanticus</name>
    <dbReference type="NCBI Taxonomy" id="32597"/>
    <lineage>
        <taxon>Eukaryota</taxon>
        <taxon>Sar</taxon>
        <taxon>Alveolata</taxon>
        <taxon>Perkinsozoa</taxon>
        <taxon>Perkinsea</taxon>
        <taxon>Perkinsida</taxon>
        <taxon>Perkinsidae</taxon>
        <taxon>Perkinsus</taxon>
    </lineage>
</organism>
<dbReference type="Proteomes" id="UP000553632">
    <property type="component" value="Unassembled WGS sequence"/>
</dbReference>
<proteinExistence type="predicted"/>
<keyword evidence="2" id="KW-0732">Signal</keyword>
<dbReference type="EMBL" id="JABANM010008667">
    <property type="protein sequence ID" value="KAF4742230.1"/>
    <property type="molecule type" value="Genomic_DNA"/>
</dbReference>
<feature type="compositionally biased region" description="Polar residues" evidence="1">
    <location>
        <begin position="406"/>
        <end position="416"/>
    </location>
</feature>
<sequence>MPTTLPNYFLFLALVDLAGASPPSIEAGHYEGLVDPAHPIGTLQGIAIDIRMEGFQGDVPFGRMKFRGETAKGEPKIIDIEQTMWVCASSVSYIRTEFGPFDSQEIRQCYYPIRWSKPAHEKLKDAYSSFSILGSEPKKTPALRHLIRLCLVSGYWFVFLGRRRDDLKRNGYVLTHPVFMEKAHKLSPRSASEQLSRGQVDEKLEGMRTILPLASTGGAPATWSGSPYQARPVVDIEELPLGFLTDTQETDRFYTVCFTLQKGESGWSRLGQLLLASTALDPPATTETYFEYLNAAEDSPPSNVLILPLMPLVRKGCDADCYIFAGLTDPADQAEVEASLTAAGRAFGINNLTLESIRLHRSGMDGGHFELLLGTEASDPAKPDLRIRLEYTPLTVDSARVADISHQPSELEASTSRGEKRSQGQPDVDLAMKKTKLYRLLSGIL</sequence>
<name>A0A7J6REC6_PEROL</name>
<evidence type="ECO:0000313" key="4">
    <source>
        <dbReference type="EMBL" id="KAF4742230.1"/>
    </source>
</evidence>
<accession>A0A7J6REC6</accession>
<evidence type="ECO:0000313" key="5">
    <source>
        <dbReference type="Proteomes" id="UP000553632"/>
    </source>
</evidence>
<keyword evidence="5" id="KW-1185">Reference proteome</keyword>